<protein>
    <submittedName>
        <fullName evidence="1">Uncharacterized protein</fullName>
    </submittedName>
</protein>
<dbReference type="KEGG" id="kpd:CW740_09930"/>
<keyword evidence="2" id="KW-1185">Reference proteome</keyword>
<reference evidence="1 2" key="1">
    <citation type="submission" date="2017-12" db="EMBL/GenBank/DDBJ databases">
        <title>Kangiella profundi FT102 completed genome.</title>
        <authorList>
            <person name="Xu J."/>
            <person name="Wang J."/>
            <person name="Lu Y."/>
        </authorList>
    </citation>
    <scope>NUCLEOTIDE SEQUENCE [LARGE SCALE GENOMIC DNA]</scope>
    <source>
        <strain evidence="1 2">FT102</strain>
    </source>
</reference>
<gene>
    <name evidence="1" type="ORF">CW740_09930</name>
</gene>
<dbReference type="RefSeq" id="WP_106647348.1">
    <property type="nucleotide sequence ID" value="NZ_BMGO01000001.1"/>
</dbReference>
<dbReference type="Proteomes" id="UP000232693">
    <property type="component" value="Chromosome"/>
</dbReference>
<dbReference type="OrthoDB" id="6196271at2"/>
<evidence type="ECO:0000313" key="1">
    <source>
        <dbReference type="EMBL" id="AUD79540.1"/>
    </source>
</evidence>
<accession>A0A2K9A9Y5</accession>
<dbReference type="AlphaFoldDB" id="A0A2K9A9Y5"/>
<organism evidence="1 2">
    <name type="scientific">Kangiella profundi</name>
    <dbReference type="NCBI Taxonomy" id="1561924"/>
    <lineage>
        <taxon>Bacteria</taxon>
        <taxon>Pseudomonadati</taxon>
        <taxon>Pseudomonadota</taxon>
        <taxon>Gammaproteobacteria</taxon>
        <taxon>Kangiellales</taxon>
        <taxon>Kangiellaceae</taxon>
        <taxon>Kangiella</taxon>
    </lineage>
</organism>
<dbReference type="EMBL" id="CP025120">
    <property type="protein sequence ID" value="AUD79540.1"/>
    <property type="molecule type" value="Genomic_DNA"/>
</dbReference>
<sequence>MKMTKAVKKYMTVSVFVAGSFLSGQAFANAQMCSNVQYSPTDDTQLHVLTQLEPELVQPAPQQKAKKDEKKSEQSVSWFSWLTESHTMPSLHFIDILELFGGDE</sequence>
<evidence type="ECO:0000313" key="2">
    <source>
        <dbReference type="Proteomes" id="UP000232693"/>
    </source>
</evidence>
<proteinExistence type="predicted"/>
<name>A0A2K9A9Y5_9GAMM</name>